<reference evidence="2 4" key="2">
    <citation type="submission" date="2018-12" db="EMBL/GenBank/DDBJ databases">
        <title>Streptomyces griseoviridis F1-27 complete genome.</title>
        <authorList>
            <person name="Mariita R.M."/>
            <person name="Sello J.K."/>
        </authorList>
    </citation>
    <scope>NUCLEOTIDE SEQUENCE [LARGE SCALE GENOMIC DNA]</scope>
    <source>
        <strain evidence="2 4">F1-27</strain>
    </source>
</reference>
<proteinExistence type="predicted"/>
<accession>A0A3Q9KVI7</accession>
<gene>
    <name evidence="3" type="ORF">DDJ31_15280</name>
    <name evidence="2" type="ORF">ELQ87_23995</name>
</gene>
<dbReference type="EMBL" id="CP034687">
    <property type="protein sequence ID" value="AZS86974.1"/>
    <property type="molecule type" value="Genomic_DNA"/>
</dbReference>
<dbReference type="Proteomes" id="UP000271291">
    <property type="component" value="Chromosome"/>
</dbReference>
<evidence type="ECO:0000256" key="1">
    <source>
        <dbReference type="SAM" id="SignalP"/>
    </source>
</evidence>
<dbReference type="PROSITE" id="PS51318">
    <property type="entry name" value="TAT"/>
    <property type="match status" value="1"/>
</dbReference>
<sequence>MRVSFLARRTVAAAAGLTAALALTAASPASAAPAASGPDDCYSGWVCFWPEANFGGKMEAYQNPQIHSCDSVPSGTVRSIVNRDDQDWTVSQSWICNGYSKKVYSGEVNADLGDQYGYWK</sequence>
<keyword evidence="1" id="KW-0732">Signal</keyword>
<dbReference type="AlphaFoldDB" id="A0A3Q9KVI7"/>
<organism evidence="2 4">
    <name type="scientific">Streptomyces griseoviridis</name>
    <dbReference type="NCBI Taxonomy" id="45398"/>
    <lineage>
        <taxon>Bacteria</taxon>
        <taxon>Bacillati</taxon>
        <taxon>Actinomycetota</taxon>
        <taxon>Actinomycetes</taxon>
        <taxon>Kitasatosporales</taxon>
        <taxon>Streptomycetaceae</taxon>
        <taxon>Streptomyces</taxon>
    </lineage>
</organism>
<reference evidence="3 5" key="1">
    <citation type="submission" date="2018-04" db="EMBL/GenBank/DDBJ databases">
        <title>Complete genome sequences of Streptomyces griseoviridis K61 and characterization of antagonistic properties of biological control agents.</title>
        <authorList>
            <person name="Mariita R.M."/>
            <person name="Sello J.K."/>
        </authorList>
    </citation>
    <scope>NUCLEOTIDE SEQUENCE [LARGE SCALE GENOMIC DNA]</scope>
    <source>
        <strain evidence="3 5">K61</strain>
    </source>
</reference>
<evidence type="ECO:0000313" key="3">
    <source>
        <dbReference type="EMBL" id="QCN86171.1"/>
    </source>
</evidence>
<dbReference type="Pfam" id="PF03995">
    <property type="entry name" value="Inhibitor_I36"/>
    <property type="match status" value="1"/>
</dbReference>
<dbReference type="RefSeq" id="WP_127179776.1">
    <property type="nucleotide sequence ID" value="NZ_CP029078.1"/>
</dbReference>
<evidence type="ECO:0000313" key="5">
    <source>
        <dbReference type="Proteomes" id="UP000501753"/>
    </source>
</evidence>
<dbReference type="KEGG" id="sgd:ELQ87_23995"/>
<feature type="signal peptide" evidence="1">
    <location>
        <begin position="1"/>
        <end position="31"/>
    </location>
</feature>
<evidence type="ECO:0008006" key="6">
    <source>
        <dbReference type="Google" id="ProtNLM"/>
    </source>
</evidence>
<dbReference type="Proteomes" id="UP000501753">
    <property type="component" value="Chromosome"/>
</dbReference>
<name>A0A3Q9KVI7_STRGD</name>
<dbReference type="EMBL" id="CP029078">
    <property type="protein sequence ID" value="QCN86171.1"/>
    <property type="molecule type" value="Genomic_DNA"/>
</dbReference>
<protein>
    <recommendedName>
        <fullName evidence="6">Peptidase inhibitor family I36</fullName>
    </recommendedName>
</protein>
<evidence type="ECO:0000313" key="2">
    <source>
        <dbReference type="EMBL" id="AZS86974.1"/>
    </source>
</evidence>
<feature type="chain" id="PRO_5044599760" description="Peptidase inhibitor family I36" evidence="1">
    <location>
        <begin position="32"/>
        <end position="120"/>
    </location>
</feature>
<keyword evidence="5" id="KW-1185">Reference proteome</keyword>
<evidence type="ECO:0000313" key="4">
    <source>
        <dbReference type="Proteomes" id="UP000271291"/>
    </source>
</evidence>
<dbReference type="InterPro" id="IPR006311">
    <property type="entry name" value="TAT_signal"/>
</dbReference>
<dbReference type="OrthoDB" id="5196292at2"/>